<evidence type="ECO:0000256" key="1">
    <source>
        <dbReference type="SAM" id="SignalP"/>
    </source>
</evidence>
<dbReference type="RefSeq" id="WP_188567647.1">
    <property type="nucleotide sequence ID" value="NZ_BMED01000004.1"/>
</dbReference>
<dbReference type="AlphaFoldDB" id="A0A916UTS8"/>
<sequence>MNIPKGVSLNFSLTALAAATSMLAACSGGSDAVSDPGTPPASTVTVKGVVAASALQPGSATDPTILAGYYQGALVCVDANNNGKCDSSENPVTTDAKGNFSIALPAAAALIADIGTSATNTANGAKVGTRNVFRVTVDQVKEQSAGVVISPLSAEVARQIEANTSDYATEKQNLATRIGVPVASVLSDVNTVTGTTQSAMLTEANALSNRFAYAITKLDRGDLYPDALAVPGGDPRLKGLSNVTALTANTAETRTAITFAQSQQAAFNVEGIPRYDHVFVVMLENKATSSILNSAFAPKINAYLKAGNQLTSYYATGNPSEPNYTALGGADDFGISDDSQWNCDATGANAVQDSIPDNTKPGLASSPFAATCTQAAAVNHNITGKPNLFNALTSAGLNWRTYNESTNPGQDLRTDSVADAAVTAQDNVYAPGTMAGNATAVGNAALTLPMPAGLYKTKHHPGMAYQNVRSAPEWGYSNRTLGGGQWDANLKNSSAYKIPAGYDADQLGTDLASGNVGNLNFIMPDQCDDMHGISVKGTASGVAGTASDCSSVANNVPNATGGAIITRGDNYVDYLVKKIQASPLWKNPQKRVAIVLMFDEGNATSGLNSCCGWNVANSTVANPLKQNADGTWSPDTTVNNYTKGNRGHGQSIFGILTNQANAPKGISDSDSYSHFSLVRTFQDMFQLADPANDASYMNRSKYTEKFISANILNLPEYAGSSDTHFDSVRPTNHAFVIPASYTQKQSADAAGAAQLGADASQVNVWSVKK</sequence>
<name>A0A916UTS8_9BURK</name>
<dbReference type="Proteomes" id="UP000637423">
    <property type="component" value="Unassembled WGS sequence"/>
</dbReference>
<feature type="signal peptide" evidence="1">
    <location>
        <begin position="1"/>
        <end position="24"/>
    </location>
</feature>
<protein>
    <recommendedName>
        <fullName evidence="4">Phosphoesterase family protein</fullName>
    </recommendedName>
</protein>
<proteinExistence type="predicted"/>
<keyword evidence="3" id="KW-1185">Reference proteome</keyword>
<accession>A0A916UTS8</accession>
<dbReference type="InterPro" id="IPR017850">
    <property type="entry name" value="Alkaline_phosphatase_core_sf"/>
</dbReference>
<dbReference type="Gene3D" id="3.40.720.10">
    <property type="entry name" value="Alkaline Phosphatase, subunit A"/>
    <property type="match status" value="1"/>
</dbReference>
<gene>
    <name evidence="2" type="ORF">GCM10011396_37380</name>
</gene>
<evidence type="ECO:0000313" key="2">
    <source>
        <dbReference type="EMBL" id="GGC86591.1"/>
    </source>
</evidence>
<keyword evidence="1" id="KW-0732">Signal</keyword>
<dbReference type="PROSITE" id="PS51257">
    <property type="entry name" value="PROKAR_LIPOPROTEIN"/>
    <property type="match status" value="1"/>
</dbReference>
<feature type="chain" id="PRO_5037978421" description="Phosphoesterase family protein" evidence="1">
    <location>
        <begin position="25"/>
        <end position="769"/>
    </location>
</feature>
<dbReference type="SUPFAM" id="SSF117074">
    <property type="entry name" value="Hypothetical protein PA1324"/>
    <property type="match status" value="1"/>
</dbReference>
<evidence type="ECO:0008006" key="4">
    <source>
        <dbReference type="Google" id="ProtNLM"/>
    </source>
</evidence>
<evidence type="ECO:0000313" key="3">
    <source>
        <dbReference type="Proteomes" id="UP000637423"/>
    </source>
</evidence>
<comment type="caution">
    <text evidence="2">The sequence shown here is derived from an EMBL/GenBank/DDBJ whole genome shotgun (WGS) entry which is preliminary data.</text>
</comment>
<reference evidence="2" key="1">
    <citation type="journal article" date="2014" name="Int. J. Syst. Evol. Microbiol.">
        <title>Complete genome sequence of Corynebacterium casei LMG S-19264T (=DSM 44701T), isolated from a smear-ripened cheese.</title>
        <authorList>
            <consortium name="US DOE Joint Genome Institute (JGI-PGF)"/>
            <person name="Walter F."/>
            <person name="Albersmeier A."/>
            <person name="Kalinowski J."/>
            <person name="Ruckert C."/>
        </authorList>
    </citation>
    <scope>NUCLEOTIDE SEQUENCE</scope>
    <source>
        <strain evidence="2">CGMCC 1.10998</strain>
    </source>
</reference>
<dbReference type="EMBL" id="BMED01000004">
    <property type="protein sequence ID" value="GGC86591.1"/>
    <property type="molecule type" value="Genomic_DNA"/>
</dbReference>
<organism evidence="2 3">
    <name type="scientific">Undibacterium terreum</name>
    <dbReference type="NCBI Taxonomy" id="1224302"/>
    <lineage>
        <taxon>Bacteria</taxon>
        <taxon>Pseudomonadati</taxon>
        <taxon>Pseudomonadota</taxon>
        <taxon>Betaproteobacteria</taxon>
        <taxon>Burkholderiales</taxon>
        <taxon>Oxalobacteraceae</taxon>
        <taxon>Undibacterium</taxon>
    </lineage>
</organism>
<reference evidence="2" key="2">
    <citation type="submission" date="2020-09" db="EMBL/GenBank/DDBJ databases">
        <authorList>
            <person name="Sun Q."/>
            <person name="Zhou Y."/>
        </authorList>
    </citation>
    <scope>NUCLEOTIDE SEQUENCE</scope>
    <source>
        <strain evidence="2">CGMCC 1.10998</strain>
    </source>
</reference>